<sequence length="599" mass="61966">MFDFFARPALAFATEAYSRRSLPTGEGPGGVKNLLLSVYDSIKNYSDKDRFYKRAKDKSCEELLREEDTAAQVEAYTRYYEEEERPHDPQDFEPVQPPEYPRPRRQKRAAPVAEEPDTYRQPIAIPKPEPTYIEPGPEESIIPDIDRPIQTEAAESGSCNCCSCCNCGCDTGSTGGSGPCGPDGCCDDQDGCLFGCGASGCDNSCAGVVPPSGAQNCWDDTGTTGPTGPTGPTGCTCGCEGCTCWCYTDENGNCQCTCSCEPTGGTGGGTGCIDADGYCHGYWDENGICHCSDTGSTGGTGGETGGTGGGTGCVDADGYCHGYLDENGVCHCSDTGSTGGTGGETGGTGGGTGCVDADGYCHGYLDENGVCHCSDTGSTGGTGGETGGTGGGTGCVDADGYCHGYLDENGVCHCSDTGSTGGTGGETGGTGGCCCRCCCEDPCDVCGRGAPGMSCDGESSQGACGTANTCGNTGCGCGCGCEDDETYECGDCCDCSYVCCTGGNSCRCRNTGCRYHVNGYCGKCVGCEDTTFENLPHRPHCGHIDEVTFEERPRYDEDLPANQLFTRLSGTRAARTDSGYPNRQAAAYYQSENRRILGE</sequence>
<reference evidence="2" key="1">
    <citation type="submission" date="2015-09" db="EMBL/GenBank/DDBJ databases">
        <authorList>
            <consortium name="Pathogen Informatics"/>
        </authorList>
    </citation>
    <scope>NUCLEOTIDE SEQUENCE</scope>
    <source>
        <strain evidence="2">2789STDY5834896</strain>
    </source>
</reference>
<organism evidence="2">
    <name type="scientific">uncultured Anaerotruncus sp</name>
    <dbReference type="NCBI Taxonomy" id="905011"/>
    <lineage>
        <taxon>Bacteria</taxon>
        <taxon>Bacillati</taxon>
        <taxon>Bacillota</taxon>
        <taxon>Clostridia</taxon>
        <taxon>Eubacteriales</taxon>
        <taxon>Oscillospiraceae</taxon>
        <taxon>Anaerotruncus</taxon>
        <taxon>environmental samples</taxon>
    </lineage>
</organism>
<dbReference type="EMBL" id="FMHG01000001">
    <property type="protein sequence ID" value="SCJ64941.1"/>
    <property type="molecule type" value="Genomic_DNA"/>
</dbReference>
<accession>A0A1C6I573</accession>
<feature type="region of interest" description="Disordered" evidence="1">
    <location>
        <begin position="80"/>
        <end position="135"/>
    </location>
</feature>
<evidence type="ECO:0000313" key="2">
    <source>
        <dbReference type="EMBL" id="SCJ64941.1"/>
    </source>
</evidence>
<evidence type="ECO:0000256" key="1">
    <source>
        <dbReference type="SAM" id="MobiDB-lite"/>
    </source>
</evidence>
<dbReference type="AlphaFoldDB" id="A0A1C6I573"/>
<proteinExistence type="predicted"/>
<gene>
    <name evidence="2" type="ORF">SAMEA3545359_01249</name>
</gene>
<protein>
    <submittedName>
        <fullName evidence="2">Uncharacterized protein</fullName>
    </submittedName>
</protein>
<name>A0A1C6I573_9FIRM</name>